<feature type="domain" description="EAL" evidence="3">
    <location>
        <begin position="161"/>
        <end position="414"/>
    </location>
</feature>
<feature type="modified residue" description="4-aspartylphosphate" evidence="1">
    <location>
        <position position="79"/>
    </location>
</feature>
<dbReference type="InterPro" id="IPR050706">
    <property type="entry name" value="Cyclic-di-GMP_PDE-like"/>
</dbReference>
<dbReference type="InterPro" id="IPR035919">
    <property type="entry name" value="EAL_sf"/>
</dbReference>
<dbReference type="PANTHER" id="PTHR33121:SF79">
    <property type="entry name" value="CYCLIC DI-GMP PHOSPHODIESTERASE PDED-RELATED"/>
    <property type="match status" value="1"/>
</dbReference>
<dbReference type="AlphaFoldDB" id="A0AAU9APZ9"/>
<keyword evidence="1" id="KW-0597">Phosphoprotein</keyword>
<evidence type="ECO:0000256" key="1">
    <source>
        <dbReference type="PROSITE-ProRule" id="PRU00169"/>
    </source>
</evidence>
<dbReference type="GO" id="GO:0071111">
    <property type="term" value="F:cyclic-guanylate-specific phosphodiesterase activity"/>
    <property type="evidence" value="ECO:0007669"/>
    <property type="project" value="InterPro"/>
</dbReference>
<dbReference type="SMART" id="SM00052">
    <property type="entry name" value="EAL"/>
    <property type="match status" value="1"/>
</dbReference>
<name>A0AAU9APZ9_LYSEN</name>
<dbReference type="KEGG" id="lem:LEN_4847"/>
<evidence type="ECO:0000259" key="2">
    <source>
        <dbReference type="PROSITE" id="PS50110"/>
    </source>
</evidence>
<dbReference type="Pfam" id="PF00563">
    <property type="entry name" value="EAL"/>
    <property type="match status" value="1"/>
</dbReference>
<evidence type="ECO:0000313" key="5">
    <source>
        <dbReference type="Proteomes" id="UP000218824"/>
    </source>
</evidence>
<dbReference type="PANTHER" id="PTHR33121">
    <property type="entry name" value="CYCLIC DI-GMP PHOSPHODIESTERASE PDEF"/>
    <property type="match status" value="1"/>
</dbReference>
<sequence>MSKSALNVLVVEDHGFQRRMALRLLAELGVASLHEAADGASALNLLNRLAQARATSRGGARGDDPADIDPAQVDLVLVDLDMPGMDGIEFIDRLAQQRLARAVLVVSALDPALLHTVQTMARACGLRVLEALAKPLTKAKLADALMSLRQAKADEDPQAAPDITAEDARIALETGRIEPWFQLQVELGNGRAIGVEALARWRHDDGRVILPQHFVPLLEAQDLLDELTERMLAQACRYKRGWDREGLRLKLSVNVSASTLDDAGAADRYQKIVREAGVAASEVVLELTESSLMADAARGLAVLARLRLKGFGLSIDDFGTGWSSLSQLSQVPFTELKIDQEFVAGASHKPRKRAVVEASLDLARKLGLDAVAEGVETVEDWQMLAELGCAVAQGRLIGEAVPGAELRAALGRWRRPEH</sequence>
<dbReference type="PROSITE" id="PS50883">
    <property type="entry name" value="EAL"/>
    <property type="match status" value="1"/>
</dbReference>
<dbReference type="SUPFAM" id="SSF141868">
    <property type="entry name" value="EAL domain-like"/>
    <property type="match status" value="1"/>
</dbReference>
<accession>A0AAU9APZ9</accession>
<dbReference type="InterPro" id="IPR001789">
    <property type="entry name" value="Sig_transdc_resp-reg_receiver"/>
</dbReference>
<feature type="domain" description="Response regulatory" evidence="2">
    <location>
        <begin position="7"/>
        <end position="149"/>
    </location>
</feature>
<evidence type="ECO:0000313" key="4">
    <source>
        <dbReference type="EMBL" id="BAW00335.1"/>
    </source>
</evidence>
<dbReference type="PROSITE" id="PS50110">
    <property type="entry name" value="RESPONSE_REGULATORY"/>
    <property type="match status" value="1"/>
</dbReference>
<evidence type="ECO:0000259" key="3">
    <source>
        <dbReference type="PROSITE" id="PS50883"/>
    </source>
</evidence>
<dbReference type="Gene3D" id="3.20.20.450">
    <property type="entry name" value="EAL domain"/>
    <property type="match status" value="1"/>
</dbReference>
<dbReference type="CDD" id="cd01948">
    <property type="entry name" value="EAL"/>
    <property type="match status" value="1"/>
</dbReference>
<dbReference type="GO" id="GO:0000160">
    <property type="term" value="P:phosphorelay signal transduction system"/>
    <property type="evidence" value="ECO:0007669"/>
    <property type="project" value="InterPro"/>
</dbReference>
<protein>
    <submittedName>
        <fullName evidence="4">Response regulator receiver/diguanylate phosphodiesterase</fullName>
    </submittedName>
</protein>
<dbReference type="EMBL" id="AP014940">
    <property type="protein sequence ID" value="BAW00335.1"/>
    <property type="molecule type" value="Genomic_DNA"/>
</dbReference>
<dbReference type="InterPro" id="IPR001633">
    <property type="entry name" value="EAL_dom"/>
</dbReference>
<dbReference type="GeneID" id="83066810"/>
<dbReference type="InterPro" id="IPR011006">
    <property type="entry name" value="CheY-like_superfamily"/>
</dbReference>
<gene>
    <name evidence="4" type="ORF">LEN_4847</name>
</gene>
<dbReference type="SMART" id="SM00448">
    <property type="entry name" value="REC"/>
    <property type="match status" value="1"/>
</dbReference>
<dbReference type="Gene3D" id="3.40.50.2300">
    <property type="match status" value="1"/>
</dbReference>
<proteinExistence type="predicted"/>
<reference evidence="4 5" key="1">
    <citation type="journal article" date="2017" name="DNA Res.">
        <title>Complete genome sequence and expression profile of the commercial lytic enzyme producer Lysobacter enzymogenes M497-1.</title>
        <authorList>
            <person name="Takami H."/>
            <person name="Toyoda A."/>
            <person name="Uchiyama I."/>
            <person name="Itoh T."/>
            <person name="Takaki Y."/>
            <person name="Arai W."/>
            <person name="Nishi S."/>
            <person name="Kawai M."/>
            <person name="Shinya K."/>
            <person name="Ikeda H."/>
        </authorList>
    </citation>
    <scope>NUCLEOTIDE SEQUENCE [LARGE SCALE GENOMIC DNA]</scope>
    <source>
        <strain evidence="4 5">M497-1</strain>
    </source>
</reference>
<dbReference type="Pfam" id="PF00072">
    <property type="entry name" value="Response_reg"/>
    <property type="match status" value="1"/>
</dbReference>
<dbReference type="SUPFAM" id="SSF52172">
    <property type="entry name" value="CheY-like"/>
    <property type="match status" value="1"/>
</dbReference>
<dbReference type="Proteomes" id="UP000218824">
    <property type="component" value="Chromosome"/>
</dbReference>
<dbReference type="RefSeq" id="WP_172437350.1">
    <property type="nucleotide sequence ID" value="NZ_AP014940.1"/>
</dbReference>
<organism evidence="4 5">
    <name type="scientific">Lysobacter enzymogenes</name>
    <dbReference type="NCBI Taxonomy" id="69"/>
    <lineage>
        <taxon>Bacteria</taxon>
        <taxon>Pseudomonadati</taxon>
        <taxon>Pseudomonadota</taxon>
        <taxon>Gammaproteobacteria</taxon>
        <taxon>Lysobacterales</taxon>
        <taxon>Lysobacteraceae</taxon>
        <taxon>Lysobacter</taxon>
    </lineage>
</organism>